<keyword evidence="4" id="KW-1185">Reference proteome</keyword>
<dbReference type="Proteomes" id="UP001281761">
    <property type="component" value="Unassembled WGS sequence"/>
</dbReference>
<name>A0ABQ9XEM1_9EUKA</name>
<feature type="region of interest" description="Disordered" evidence="1">
    <location>
        <begin position="239"/>
        <end position="272"/>
    </location>
</feature>
<protein>
    <submittedName>
        <fullName evidence="3">Uncharacterized protein</fullName>
    </submittedName>
</protein>
<keyword evidence="2" id="KW-0812">Transmembrane</keyword>
<evidence type="ECO:0000313" key="4">
    <source>
        <dbReference type="Proteomes" id="UP001281761"/>
    </source>
</evidence>
<evidence type="ECO:0000313" key="3">
    <source>
        <dbReference type="EMBL" id="KAK2948746.1"/>
    </source>
</evidence>
<feature type="transmembrane region" description="Helical" evidence="2">
    <location>
        <begin position="49"/>
        <end position="70"/>
    </location>
</feature>
<reference evidence="3 4" key="1">
    <citation type="journal article" date="2022" name="bioRxiv">
        <title>Genomics of Preaxostyla Flagellates Illuminates Evolutionary Transitions and the Path Towards Mitochondrial Loss.</title>
        <authorList>
            <person name="Novak L.V.F."/>
            <person name="Treitli S.C."/>
            <person name="Pyrih J."/>
            <person name="Halakuc P."/>
            <person name="Pipaliya S.V."/>
            <person name="Vacek V."/>
            <person name="Brzon O."/>
            <person name="Soukal P."/>
            <person name="Eme L."/>
            <person name="Dacks J.B."/>
            <person name="Karnkowska A."/>
            <person name="Elias M."/>
            <person name="Hampl V."/>
        </authorList>
    </citation>
    <scope>NUCLEOTIDE SEQUENCE [LARGE SCALE GENOMIC DNA]</scope>
    <source>
        <strain evidence="3">NAU3</strain>
        <tissue evidence="3">Gut</tissue>
    </source>
</reference>
<dbReference type="PROSITE" id="PS51257">
    <property type="entry name" value="PROKAR_LIPOPROTEIN"/>
    <property type="match status" value="1"/>
</dbReference>
<proteinExistence type="predicted"/>
<evidence type="ECO:0000256" key="1">
    <source>
        <dbReference type="SAM" id="MobiDB-lite"/>
    </source>
</evidence>
<organism evidence="3 4">
    <name type="scientific">Blattamonas nauphoetae</name>
    <dbReference type="NCBI Taxonomy" id="2049346"/>
    <lineage>
        <taxon>Eukaryota</taxon>
        <taxon>Metamonada</taxon>
        <taxon>Preaxostyla</taxon>
        <taxon>Oxymonadida</taxon>
        <taxon>Blattamonas</taxon>
    </lineage>
</organism>
<keyword evidence="2" id="KW-0472">Membrane</keyword>
<comment type="caution">
    <text evidence="3">The sequence shown here is derived from an EMBL/GenBank/DDBJ whole genome shotgun (WGS) entry which is preliminary data.</text>
</comment>
<feature type="transmembrane region" description="Helical" evidence="2">
    <location>
        <begin position="21"/>
        <end position="43"/>
    </location>
</feature>
<sequence length="272" mass="30269">MKNFGPPRTLPFVVRNHPCTVLYFILTLLGISCIAPAVLFTVHDYPIALVAWIPVTIQFLVFGIALDLIFGTKFQISVSPPDEEMTLHITPPLHVRLFCCWRNTKSRNNVSIPFSKVAFIYTNVRRGGSEVVIHLTDSKIYKTKSAFSDEDAYHLAACVNTVVSTKYPRNQLVQIVGGPTTFQQMEGSSLLNSNKKMLSTPYYPLNGHHQPSPNMNSINQHQPQGMYGYQTENPHAYIVSPNPDVEDGPYNSMATAPEEDQADDAGAVPKTE</sequence>
<evidence type="ECO:0000256" key="2">
    <source>
        <dbReference type="SAM" id="Phobius"/>
    </source>
</evidence>
<dbReference type="EMBL" id="JARBJD010000169">
    <property type="protein sequence ID" value="KAK2948746.1"/>
    <property type="molecule type" value="Genomic_DNA"/>
</dbReference>
<keyword evidence="2" id="KW-1133">Transmembrane helix</keyword>
<gene>
    <name evidence="3" type="ORF">BLNAU_16281</name>
</gene>
<accession>A0ABQ9XEM1</accession>